<protein>
    <recommendedName>
        <fullName evidence="6">TRAP transporter substrate-binding protein</fullName>
    </recommendedName>
</protein>
<organism evidence="4 5">
    <name type="scientific">Egibacter rhizosphaerae</name>
    <dbReference type="NCBI Taxonomy" id="1670831"/>
    <lineage>
        <taxon>Bacteria</taxon>
        <taxon>Bacillati</taxon>
        <taxon>Actinomycetota</taxon>
        <taxon>Nitriliruptoria</taxon>
        <taxon>Egibacterales</taxon>
        <taxon>Egibacteraceae</taxon>
        <taxon>Egibacter</taxon>
    </lineage>
</organism>
<keyword evidence="5" id="KW-1185">Reference proteome</keyword>
<reference evidence="4 5" key="1">
    <citation type="submission" date="2019-01" db="EMBL/GenBank/DDBJ databases">
        <title>Egibacter rhizosphaerae EGI 80759T.</title>
        <authorList>
            <person name="Chen D.-D."/>
            <person name="Tian Y."/>
            <person name="Jiao J.-Y."/>
            <person name="Zhang X.-T."/>
            <person name="Zhang Y.-G."/>
            <person name="Zhang Y."/>
            <person name="Xiao M."/>
            <person name="Shu W.-S."/>
            <person name="Li W.-J."/>
        </authorList>
    </citation>
    <scope>NUCLEOTIDE SEQUENCE [LARGE SCALE GENOMIC DNA]</scope>
    <source>
        <strain evidence="4 5">EGI 80759</strain>
    </source>
</reference>
<name>A0A411YF81_9ACTN</name>
<dbReference type="KEGG" id="erz:ER308_10255"/>
<dbReference type="InterPro" id="IPR038404">
    <property type="entry name" value="TRAP_DctP_sf"/>
</dbReference>
<dbReference type="NCBIfam" id="NF037995">
    <property type="entry name" value="TRAP_S1"/>
    <property type="match status" value="1"/>
</dbReference>
<feature type="region of interest" description="Disordered" evidence="2">
    <location>
        <begin position="29"/>
        <end position="53"/>
    </location>
</feature>
<evidence type="ECO:0000313" key="4">
    <source>
        <dbReference type="EMBL" id="QBI19903.1"/>
    </source>
</evidence>
<feature type="chain" id="PRO_5019370839" description="TRAP transporter substrate-binding protein" evidence="3">
    <location>
        <begin position="27"/>
        <end position="378"/>
    </location>
</feature>
<keyword evidence="1 3" id="KW-0732">Signal</keyword>
<feature type="signal peptide" evidence="3">
    <location>
        <begin position="1"/>
        <end position="26"/>
    </location>
</feature>
<dbReference type="Pfam" id="PF03480">
    <property type="entry name" value="DctP"/>
    <property type="match status" value="1"/>
</dbReference>
<dbReference type="PROSITE" id="PS51257">
    <property type="entry name" value="PROKAR_LIPOPROTEIN"/>
    <property type="match status" value="1"/>
</dbReference>
<evidence type="ECO:0008006" key="6">
    <source>
        <dbReference type="Google" id="ProtNLM"/>
    </source>
</evidence>
<dbReference type="EMBL" id="CP036402">
    <property type="protein sequence ID" value="QBI19903.1"/>
    <property type="molecule type" value="Genomic_DNA"/>
</dbReference>
<feature type="compositionally biased region" description="Acidic residues" evidence="2">
    <location>
        <begin position="29"/>
        <end position="52"/>
    </location>
</feature>
<evidence type="ECO:0000256" key="2">
    <source>
        <dbReference type="SAM" id="MobiDB-lite"/>
    </source>
</evidence>
<gene>
    <name evidence="4" type="ORF">ER308_10255</name>
</gene>
<dbReference type="InterPro" id="IPR018389">
    <property type="entry name" value="DctP_fam"/>
</dbReference>
<dbReference type="Gene3D" id="3.40.190.170">
    <property type="entry name" value="Bacterial extracellular solute-binding protein, family 7"/>
    <property type="match status" value="1"/>
</dbReference>
<evidence type="ECO:0000256" key="1">
    <source>
        <dbReference type="ARBA" id="ARBA00022729"/>
    </source>
</evidence>
<dbReference type="PANTHER" id="PTHR33376:SF5">
    <property type="entry name" value="EXTRACYTOPLASMIC SOLUTE RECEPTOR PROTEIN"/>
    <property type="match status" value="1"/>
</dbReference>
<dbReference type="Proteomes" id="UP000291469">
    <property type="component" value="Chromosome"/>
</dbReference>
<dbReference type="RefSeq" id="WP_131154900.1">
    <property type="nucleotide sequence ID" value="NZ_CP036402.1"/>
</dbReference>
<sequence length="378" mass="41693">MRSNRSRSVTLGFLLGALALVVVGCAEDDGEDEADQAPEEDVEAADDDDTDPDPVTLEFVTAFPEDEELNDGFWHWVEEVEEQAPWVEIEYAGGPDVMDPTQQIEGIGSGALEAGTMPGDYYVQQAPFADMMRYTPYTPAEERENGVFELYEEIHREALDVQYLGRSMAGVGQVLFLTDEQIETPNLEGLTVRTSPATEPVVTGLGGASADIPAEEIYTALERGTVDGFGWAGVGPRGFGWYEQVEYELAPRFYDSAQSIVVNADTWDELDSETQDTLMEITAEVEPEIVDIYEDIALEEVETWREEGGVELIEFTDDEAAEVLELAYGDPGWDAIDWDGIVEQTPQAEEIRDIFEEGYGDDFEDAVPGGATVTRDGE</sequence>
<evidence type="ECO:0000256" key="3">
    <source>
        <dbReference type="SAM" id="SignalP"/>
    </source>
</evidence>
<dbReference type="PANTHER" id="PTHR33376">
    <property type="match status" value="1"/>
</dbReference>
<evidence type="ECO:0000313" key="5">
    <source>
        <dbReference type="Proteomes" id="UP000291469"/>
    </source>
</evidence>
<dbReference type="AlphaFoldDB" id="A0A411YF81"/>
<accession>A0A411YF81</accession>
<dbReference type="GO" id="GO:0055085">
    <property type="term" value="P:transmembrane transport"/>
    <property type="evidence" value="ECO:0007669"/>
    <property type="project" value="InterPro"/>
</dbReference>
<proteinExistence type="predicted"/>
<dbReference type="OrthoDB" id="9815946at2"/>